<dbReference type="EMBL" id="JAOPKA010000003">
    <property type="protein sequence ID" value="MCU4741104.1"/>
    <property type="molecule type" value="Genomic_DNA"/>
</dbReference>
<gene>
    <name evidence="2" type="ORF">OB960_06795</name>
</gene>
<sequence length="322" mass="31625">MYGLVRGCGYVALLLTPVALLGSALLAPRDASAGIVGLEVGIGIALAGGLAAVAERERALAGLDVDAPEFDRADVVDVLAVVAGALFAYVLSVHAGLGPVLGSAFVGLVAGVGADDLDGPVYCGSFVGMTSPTLLPSVTYLVGAGLVAGLAYVATRGTFAGMGGKLGTIALFGCATAVVLAGVDYGVESALQWDSARVVVPAAVVGAVSTVVLSVRLELGAVVGSAFVGLVAGIAFPTLLPELGETVAAVAFCASFVGMSSTGRLRGEAHVALAGCLCGLVFIVVTPAFVGAGGKLGTVAFVSCVTVSGIRVLSEMLIARSV</sequence>
<accession>A0AAP2YYF7</accession>
<dbReference type="Proteomes" id="UP001321018">
    <property type="component" value="Unassembled WGS sequence"/>
</dbReference>
<name>A0AAP2YYF7_9EURY</name>
<protein>
    <submittedName>
        <fullName evidence="2">Uncharacterized protein</fullName>
    </submittedName>
</protein>
<feature type="transmembrane region" description="Helical" evidence="1">
    <location>
        <begin position="166"/>
        <end position="183"/>
    </location>
</feature>
<evidence type="ECO:0000313" key="2">
    <source>
        <dbReference type="EMBL" id="MCU4741104.1"/>
    </source>
</evidence>
<feature type="transmembrane region" description="Helical" evidence="1">
    <location>
        <begin position="33"/>
        <end position="54"/>
    </location>
</feature>
<feature type="transmembrane region" description="Helical" evidence="1">
    <location>
        <begin position="134"/>
        <end position="154"/>
    </location>
</feature>
<feature type="transmembrane region" description="Helical" evidence="1">
    <location>
        <begin position="296"/>
        <end position="314"/>
    </location>
</feature>
<feature type="transmembrane region" description="Helical" evidence="1">
    <location>
        <begin position="246"/>
        <end position="263"/>
    </location>
</feature>
<reference evidence="2" key="1">
    <citation type="submission" date="2022-09" db="EMBL/GenBank/DDBJ databases">
        <title>Enrichment on poylsaccharides allowed isolation of novel metabolic and taxonomic groups of Haloarchaea.</title>
        <authorList>
            <person name="Sorokin D.Y."/>
            <person name="Elcheninov A.G."/>
            <person name="Khizhniak T.V."/>
            <person name="Kolganova T.V."/>
            <person name="Kublanov I.V."/>
        </authorList>
    </citation>
    <scope>NUCLEOTIDE SEQUENCE</scope>
    <source>
        <strain evidence="2">AArc-xg1-1</strain>
    </source>
</reference>
<keyword evidence="1" id="KW-1133">Transmembrane helix</keyword>
<dbReference type="RefSeq" id="WP_338002936.1">
    <property type="nucleotide sequence ID" value="NZ_JAOPKA010000003.1"/>
</dbReference>
<evidence type="ECO:0000313" key="3">
    <source>
        <dbReference type="Proteomes" id="UP001321018"/>
    </source>
</evidence>
<evidence type="ECO:0000256" key="1">
    <source>
        <dbReference type="SAM" id="Phobius"/>
    </source>
</evidence>
<feature type="transmembrane region" description="Helical" evidence="1">
    <location>
        <begin position="7"/>
        <end position="27"/>
    </location>
</feature>
<organism evidence="2 3">
    <name type="scientific">Natronoglomus mannanivorans</name>
    <dbReference type="NCBI Taxonomy" id="2979990"/>
    <lineage>
        <taxon>Archaea</taxon>
        <taxon>Methanobacteriati</taxon>
        <taxon>Methanobacteriota</taxon>
        <taxon>Stenosarchaea group</taxon>
        <taxon>Halobacteria</taxon>
        <taxon>Halobacteriales</taxon>
        <taxon>Natrialbaceae</taxon>
        <taxon>Natronoglomus</taxon>
    </lineage>
</organism>
<dbReference type="AlphaFoldDB" id="A0AAP2YYF7"/>
<comment type="caution">
    <text evidence="2">The sequence shown here is derived from an EMBL/GenBank/DDBJ whole genome shotgun (WGS) entry which is preliminary data.</text>
</comment>
<keyword evidence="1" id="KW-0812">Transmembrane</keyword>
<keyword evidence="1" id="KW-0472">Membrane</keyword>
<feature type="transmembrane region" description="Helical" evidence="1">
    <location>
        <begin position="270"/>
        <end position="290"/>
    </location>
</feature>
<feature type="transmembrane region" description="Helical" evidence="1">
    <location>
        <begin position="195"/>
        <end position="215"/>
    </location>
</feature>
<proteinExistence type="predicted"/>
<feature type="transmembrane region" description="Helical" evidence="1">
    <location>
        <begin position="222"/>
        <end position="240"/>
    </location>
</feature>